<keyword evidence="6" id="KW-0547">Nucleotide-binding</keyword>
<evidence type="ECO:0000256" key="4">
    <source>
        <dbReference type="ARBA" id="ARBA00022679"/>
    </source>
</evidence>
<dbReference type="GO" id="GO:0004781">
    <property type="term" value="F:sulfate adenylyltransferase (ATP) activity"/>
    <property type="evidence" value="ECO:0007669"/>
    <property type="project" value="UniProtKB-EC"/>
</dbReference>
<comment type="caution">
    <text evidence="11">The sequence shown here is derived from an EMBL/GenBank/DDBJ whole genome shotgun (WGS) entry which is preliminary data.</text>
</comment>
<dbReference type="InterPro" id="IPR050128">
    <property type="entry name" value="Sulfate_adenylyltrnsfr_sub2"/>
</dbReference>
<accession>F9QB63</accession>
<dbReference type="InterPro" id="IPR002500">
    <property type="entry name" value="PAPS_reduct_dom"/>
</dbReference>
<dbReference type="SUPFAM" id="SSF52402">
    <property type="entry name" value="Adenine nucleotide alpha hydrolases-like"/>
    <property type="match status" value="1"/>
</dbReference>
<sequence length="348" mass="39717">MTKTELNNQHLDWLEAESIHIIREVVAECENPALLFSGGKDSVVLLALARKAFQLGDRPVHLPFPLVHIDTGHNYPEVIQFRDEQVAKLNARLVVGHVEDSIAKGTVVLRKETDSRNAAQAVTLLETIAENGFDALMGGARRDEEKARAKERIFSFRDEFGQWDPKAQRPELWSLYNAKLHKGENMRVFPISNWTELDIWQYIARENLELPPIYYSHKREVVRRKGLLVPVTPLTPKLPNDVSEVLDVRFRTVGDISCTCPVASTASTALEIIEETAIADISERSATRLDDQASEAAMEKRKKKGIFDRIDSLLCRLCFIEFLENFRLFEPKASSENFREENSMKQRM</sequence>
<evidence type="ECO:0000256" key="7">
    <source>
        <dbReference type="ARBA" id="ARBA00022840"/>
    </source>
</evidence>
<dbReference type="PIRSF" id="PIRSF002936">
    <property type="entry name" value="CysDAde_trans"/>
    <property type="match status" value="1"/>
</dbReference>
<dbReference type="NCBIfam" id="NF003587">
    <property type="entry name" value="PRK05253.1"/>
    <property type="match status" value="1"/>
</dbReference>
<dbReference type="STRING" id="1035188.HMPREF9952_1408"/>
<evidence type="ECO:0000313" key="11">
    <source>
        <dbReference type="EMBL" id="EGV05164.1"/>
    </source>
</evidence>
<evidence type="ECO:0000256" key="6">
    <source>
        <dbReference type="ARBA" id="ARBA00022741"/>
    </source>
</evidence>
<proteinExistence type="inferred from homology"/>
<dbReference type="NCBIfam" id="NF009214">
    <property type="entry name" value="PRK12563.1"/>
    <property type="match status" value="1"/>
</dbReference>
<dbReference type="GO" id="GO:0000103">
    <property type="term" value="P:sulfate assimilation"/>
    <property type="evidence" value="ECO:0007669"/>
    <property type="project" value="InterPro"/>
</dbReference>
<dbReference type="Proteomes" id="UP000006235">
    <property type="component" value="Unassembled WGS sequence"/>
</dbReference>
<protein>
    <recommendedName>
        <fullName evidence="3">Sulfate adenylyltransferase subunit 2</fullName>
        <ecNumber evidence="2">2.7.7.4</ecNumber>
    </recommendedName>
    <alternativeName>
        <fullName evidence="8">ATP-sulfurylase small subunit</fullName>
    </alternativeName>
    <alternativeName>
        <fullName evidence="9">Sulfate adenylate transferase</fullName>
    </alternativeName>
</protein>
<keyword evidence="4" id="KW-0808">Transferase</keyword>
<dbReference type="PANTHER" id="PTHR43196">
    <property type="entry name" value="SULFATE ADENYLYLTRANSFERASE SUBUNIT 2"/>
    <property type="match status" value="1"/>
</dbReference>
<dbReference type="AlphaFoldDB" id="F9QB63"/>
<dbReference type="Pfam" id="PF01507">
    <property type="entry name" value="PAPS_reduct"/>
    <property type="match status" value="1"/>
</dbReference>
<name>F9QB63_9PAST</name>
<comment type="similarity">
    <text evidence="1">Belongs to the PAPS reductase family. CysD subfamily.</text>
</comment>
<organism evidence="11 12">
    <name type="scientific">Haemophilus pittmaniae HK 85</name>
    <dbReference type="NCBI Taxonomy" id="1035188"/>
    <lineage>
        <taxon>Bacteria</taxon>
        <taxon>Pseudomonadati</taxon>
        <taxon>Pseudomonadota</taxon>
        <taxon>Gammaproteobacteria</taxon>
        <taxon>Pasteurellales</taxon>
        <taxon>Pasteurellaceae</taxon>
        <taxon>Haemophilus</taxon>
    </lineage>
</organism>
<dbReference type="EMBL" id="AFUV01000020">
    <property type="protein sequence ID" value="EGV05164.1"/>
    <property type="molecule type" value="Genomic_DNA"/>
</dbReference>
<evidence type="ECO:0000256" key="8">
    <source>
        <dbReference type="ARBA" id="ARBA00030256"/>
    </source>
</evidence>
<dbReference type="InterPro" id="IPR011784">
    <property type="entry name" value="SO4_adenylTrfase_ssu"/>
</dbReference>
<evidence type="ECO:0000259" key="10">
    <source>
        <dbReference type="Pfam" id="PF01507"/>
    </source>
</evidence>
<evidence type="ECO:0000256" key="2">
    <source>
        <dbReference type="ARBA" id="ARBA00012391"/>
    </source>
</evidence>
<keyword evidence="5" id="KW-0548">Nucleotidyltransferase</keyword>
<evidence type="ECO:0000256" key="5">
    <source>
        <dbReference type="ARBA" id="ARBA00022695"/>
    </source>
</evidence>
<dbReference type="PANTHER" id="PTHR43196:SF1">
    <property type="entry name" value="SULFATE ADENYLYLTRANSFERASE SUBUNIT 2"/>
    <property type="match status" value="1"/>
</dbReference>
<evidence type="ECO:0000256" key="9">
    <source>
        <dbReference type="ARBA" id="ARBA00031812"/>
    </source>
</evidence>
<reference evidence="11 12" key="1">
    <citation type="submission" date="2011-07" db="EMBL/GenBank/DDBJ databases">
        <authorList>
            <person name="Harkins D.M."/>
            <person name="Madupu R."/>
            <person name="Durkin A.S."/>
            <person name="Torralba M."/>
            <person name="Methe B."/>
            <person name="Sutton G.G."/>
            <person name="Nelson K.E."/>
        </authorList>
    </citation>
    <scope>NUCLEOTIDE SEQUENCE [LARGE SCALE GENOMIC DNA]</scope>
    <source>
        <strain evidence="11 12">HK 85</strain>
    </source>
</reference>
<feature type="domain" description="Phosphoadenosine phosphosulphate reductase" evidence="10">
    <location>
        <begin position="32"/>
        <end position="260"/>
    </location>
</feature>
<dbReference type="Gene3D" id="3.40.50.620">
    <property type="entry name" value="HUPs"/>
    <property type="match status" value="1"/>
</dbReference>
<dbReference type="GO" id="GO:0005524">
    <property type="term" value="F:ATP binding"/>
    <property type="evidence" value="ECO:0007669"/>
    <property type="project" value="UniProtKB-KW"/>
</dbReference>
<evidence type="ECO:0000313" key="12">
    <source>
        <dbReference type="Proteomes" id="UP000006235"/>
    </source>
</evidence>
<evidence type="ECO:0000256" key="3">
    <source>
        <dbReference type="ARBA" id="ARBA00022004"/>
    </source>
</evidence>
<dbReference type="InterPro" id="IPR014729">
    <property type="entry name" value="Rossmann-like_a/b/a_fold"/>
</dbReference>
<gene>
    <name evidence="11" type="ORF">HMPREF9952_1408</name>
</gene>
<evidence type="ECO:0000256" key="1">
    <source>
        <dbReference type="ARBA" id="ARBA00008885"/>
    </source>
</evidence>
<dbReference type="EC" id="2.7.7.4" evidence="2"/>
<keyword evidence="7" id="KW-0067">ATP-binding</keyword>